<dbReference type="SUPFAM" id="SSF53167">
    <property type="entry name" value="Purine and uridine phosphorylases"/>
    <property type="match status" value="1"/>
</dbReference>
<dbReference type="NCBIfam" id="NF006087">
    <property type="entry name" value="PRK08236.1"/>
    <property type="match status" value="1"/>
</dbReference>
<dbReference type="GO" id="GO:0008930">
    <property type="term" value="F:methylthioadenosine nucleosidase activity"/>
    <property type="evidence" value="ECO:0007669"/>
    <property type="project" value="TreeGrafter"/>
</dbReference>
<dbReference type="CDD" id="cd17766">
    <property type="entry name" value="futalosine_nucleosidase_MqnB"/>
    <property type="match status" value="1"/>
</dbReference>
<evidence type="ECO:0000313" key="5">
    <source>
        <dbReference type="Proteomes" id="UP000318521"/>
    </source>
</evidence>
<dbReference type="PANTHER" id="PTHR46832">
    <property type="entry name" value="5'-METHYLTHIOADENOSINE/S-ADENOSYLHOMOCYSTEINE NUCLEOSIDASE"/>
    <property type="match status" value="1"/>
</dbReference>
<evidence type="ECO:0000256" key="1">
    <source>
        <dbReference type="HAMAP-Rule" id="MF_00991"/>
    </source>
</evidence>
<dbReference type="InterPro" id="IPR019963">
    <property type="entry name" value="FL_hydrolase_MqnB"/>
</dbReference>
<dbReference type="InterPro" id="IPR000845">
    <property type="entry name" value="Nucleoside_phosphorylase_d"/>
</dbReference>
<keyword evidence="1 4" id="KW-0378">Hydrolase</keyword>
<dbReference type="UniPathway" id="UPA00079"/>
<comment type="pathway">
    <text evidence="1">Quinol/quinone metabolism; menaquinone biosynthesis.</text>
</comment>
<comment type="similarity">
    <text evidence="1">Belongs to the PNP/UDP phosphorylase family. Futalosine hydrolase subfamily.</text>
</comment>
<dbReference type="GO" id="GO:0005829">
    <property type="term" value="C:cytosol"/>
    <property type="evidence" value="ECO:0007669"/>
    <property type="project" value="TreeGrafter"/>
</dbReference>
<comment type="caution">
    <text evidence="4">The sequence shown here is derived from an EMBL/GenBank/DDBJ whole genome shotgun (WGS) entry which is preliminary data.</text>
</comment>
<evidence type="ECO:0000256" key="2">
    <source>
        <dbReference type="NCBIfam" id="TIGR03664"/>
    </source>
</evidence>
<dbReference type="GO" id="GO:0008782">
    <property type="term" value="F:adenosylhomocysteine nucleosidase activity"/>
    <property type="evidence" value="ECO:0007669"/>
    <property type="project" value="TreeGrafter"/>
</dbReference>
<dbReference type="GO" id="GO:0009234">
    <property type="term" value="P:menaquinone biosynthetic process"/>
    <property type="evidence" value="ECO:0007669"/>
    <property type="project" value="UniProtKB-UniRule"/>
</dbReference>
<feature type="domain" description="Nucleoside phosphorylase" evidence="3">
    <location>
        <begin position="31"/>
        <end position="205"/>
    </location>
</feature>
<dbReference type="EMBL" id="VLXZ01000011">
    <property type="protein sequence ID" value="TSB45436.1"/>
    <property type="molecule type" value="Genomic_DNA"/>
</dbReference>
<organism evidence="4 5">
    <name type="scientific">Alkalicoccobacillus porphyridii</name>
    <dbReference type="NCBI Taxonomy" id="2597270"/>
    <lineage>
        <taxon>Bacteria</taxon>
        <taxon>Bacillati</taxon>
        <taxon>Bacillota</taxon>
        <taxon>Bacilli</taxon>
        <taxon>Bacillales</taxon>
        <taxon>Bacillaceae</taxon>
        <taxon>Alkalicoccobacillus</taxon>
    </lineage>
</organism>
<name>A0A553ZVU8_9BACI</name>
<dbReference type="GO" id="GO:0019284">
    <property type="term" value="P:L-methionine salvage from S-adenosylmethionine"/>
    <property type="evidence" value="ECO:0007669"/>
    <property type="project" value="TreeGrafter"/>
</dbReference>
<dbReference type="OrthoDB" id="9788270at2"/>
<protein>
    <recommendedName>
        <fullName evidence="1 2">Futalosine hydrolase</fullName>
        <shortName evidence="1">FL hydrolase</shortName>
        <ecNumber evidence="1 2">3.2.2.26</ecNumber>
    </recommendedName>
    <alternativeName>
        <fullName evidence="1">Futalosine nucleosidase</fullName>
    </alternativeName>
    <alternativeName>
        <fullName evidence="1">Menaquinone biosynthetic enzyme MqnB</fullName>
    </alternativeName>
</protein>
<evidence type="ECO:0000259" key="3">
    <source>
        <dbReference type="Pfam" id="PF01048"/>
    </source>
</evidence>
<dbReference type="Gene3D" id="3.40.50.1580">
    <property type="entry name" value="Nucleoside phosphorylase domain"/>
    <property type="match status" value="1"/>
</dbReference>
<dbReference type="RefSeq" id="WP_143849862.1">
    <property type="nucleotide sequence ID" value="NZ_VLXZ01000011.1"/>
</dbReference>
<dbReference type="EC" id="3.2.2.26" evidence="1 2"/>
<keyword evidence="1" id="KW-0474">Menaquinone biosynthesis</keyword>
<reference evidence="4 5" key="1">
    <citation type="submission" date="2019-07" db="EMBL/GenBank/DDBJ databases">
        <authorList>
            <person name="Park Y.J."/>
            <person name="Jeong S.E."/>
            <person name="Jung H.S."/>
        </authorList>
    </citation>
    <scope>NUCLEOTIDE SEQUENCE [LARGE SCALE GENOMIC DNA]</scope>
    <source>
        <strain evidence="5">P16(2019)</strain>
    </source>
</reference>
<comment type="catalytic activity">
    <reaction evidence="1">
        <text>futalosine + H2O = dehypoxanthine futalosine + hypoxanthine</text>
        <dbReference type="Rhea" id="RHEA:25904"/>
        <dbReference type="ChEBI" id="CHEBI:15377"/>
        <dbReference type="ChEBI" id="CHEBI:17368"/>
        <dbReference type="ChEBI" id="CHEBI:58863"/>
        <dbReference type="ChEBI" id="CHEBI:58864"/>
        <dbReference type="EC" id="3.2.2.26"/>
    </reaction>
</comment>
<dbReference type="NCBIfam" id="TIGR03664">
    <property type="entry name" value="fut_nucase"/>
    <property type="match status" value="1"/>
</dbReference>
<accession>A0A553ZVU8</accession>
<keyword evidence="4" id="KW-0326">Glycosidase</keyword>
<sequence length="223" mass="23411">MEDPTLKTEEPVVLIMTSVKAEKEAIERGLKGSHLFKVVTTGVGPAKAAATTAVELTKHTYKLVINMGIGGGFVGKAGVSSTVVADLIIAADLGSESEEGFLPIEELGMGQSVIATDTVSALEIVEALNKLQVEVCYAPILTLATVTGTTSTTQALQERYPEAAAEAMEGHGVATAAELADVPVMEIRTISNQIGPRDREAWRIKEALLALEGVGHALTEVWS</sequence>
<dbReference type="AlphaFoldDB" id="A0A553ZVU8"/>
<dbReference type="Proteomes" id="UP000318521">
    <property type="component" value="Unassembled WGS sequence"/>
</dbReference>
<evidence type="ECO:0000313" key="4">
    <source>
        <dbReference type="EMBL" id="TSB45436.1"/>
    </source>
</evidence>
<dbReference type="InterPro" id="IPR035994">
    <property type="entry name" value="Nucleoside_phosphorylase_sf"/>
</dbReference>
<proteinExistence type="inferred from homology"/>
<gene>
    <name evidence="1" type="primary">mqnB</name>
    <name evidence="4" type="ORF">FN960_15990</name>
</gene>
<comment type="function">
    <text evidence="1">Catalyzes the hydrolysis of futalosine (FL) to dehypoxanthine futalosine (DHFL) and hypoxanthine, a step in the biosynthesis of menaquinone (MK, vitamin K2).</text>
</comment>
<dbReference type="GO" id="GO:0009116">
    <property type="term" value="P:nucleoside metabolic process"/>
    <property type="evidence" value="ECO:0007669"/>
    <property type="project" value="InterPro"/>
</dbReference>
<dbReference type="PANTHER" id="PTHR46832:SF2">
    <property type="entry name" value="FUTALOSINE HYDROLASE"/>
    <property type="match status" value="1"/>
</dbReference>
<dbReference type="Pfam" id="PF01048">
    <property type="entry name" value="PNP_UDP_1"/>
    <property type="match status" value="1"/>
</dbReference>
<keyword evidence="5" id="KW-1185">Reference proteome</keyword>
<dbReference type="HAMAP" id="MF_00991">
    <property type="entry name" value="MqnB"/>
    <property type="match status" value="1"/>
</dbReference>